<evidence type="ECO:0000313" key="1">
    <source>
        <dbReference type="EMBL" id="JAP13178.1"/>
    </source>
</evidence>
<dbReference type="EMBL" id="GEDG01028439">
    <property type="protein sequence ID" value="JAP13178.1"/>
    <property type="molecule type" value="Transcribed_RNA"/>
</dbReference>
<proteinExistence type="predicted"/>
<sequence>DKDHPVISSKQNRSNRSQSIFIGLSHNPVCGLFTNWSNLHIRPFQVTYWPPQLMHQALWLKAF</sequence>
<dbReference type="AlphaFoldDB" id="A0A0V0GZ61"/>
<accession>A0A0V0GZ61</accession>
<feature type="non-terminal residue" evidence="1">
    <location>
        <position position="1"/>
    </location>
</feature>
<name>A0A0V0GZ61_SOLCH</name>
<reference evidence="1" key="1">
    <citation type="submission" date="2015-12" db="EMBL/GenBank/DDBJ databases">
        <title>Gene expression during late stages of embryo sac development: a critical building block for successful pollen-pistil interactions.</title>
        <authorList>
            <person name="Liu Y."/>
            <person name="Joly V."/>
            <person name="Sabar M."/>
            <person name="Matton D.P."/>
        </authorList>
    </citation>
    <scope>NUCLEOTIDE SEQUENCE</scope>
</reference>
<protein>
    <submittedName>
        <fullName evidence="1">Putative ovule protein</fullName>
    </submittedName>
</protein>
<organism evidence="1">
    <name type="scientific">Solanum chacoense</name>
    <name type="common">Chaco potato</name>
    <dbReference type="NCBI Taxonomy" id="4108"/>
    <lineage>
        <taxon>Eukaryota</taxon>
        <taxon>Viridiplantae</taxon>
        <taxon>Streptophyta</taxon>
        <taxon>Embryophyta</taxon>
        <taxon>Tracheophyta</taxon>
        <taxon>Spermatophyta</taxon>
        <taxon>Magnoliopsida</taxon>
        <taxon>eudicotyledons</taxon>
        <taxon>Gunneridae</taxon>
        <taxon>Pentapetalae</taxon>
        <taxon>asterids</taxon>
        <taxon>lamiids</taxon>
        <taxon>Solanales</taxon>
        <taxon>Solanaceae</taxon>
        <taxon>Solanoideae</taxon>
        <taxon>Solaneae</taxon>
        <taxon>Solanum</taxon>
    </lineage>
</organism>